<dbReference type="GO" id="GO:0004792">
    <property type="term" value="F:thiosulfate-cyanide sulfurtransferase activity"/>
    <property type="evidence" value="ECO:0007669"/>
    <property type="project" value="UniProtKB-UniRule"/>
</dbReference>
<comment type="caution">
    <text evidence="5">The sequence shown here is derived from an EMBL/GenBank/DDBJ whole genome shotgun (WGS) entry which is preliminary data.</text>
</comment>
<keyword evidence="2 3" id="KW-0808">Transferase</keyword>
<dbReference type="SUPFAM" id="SSF52821">
    <property type="entry name" value="Rhodanese/Cell cycle control phosphatase"/>
    <property type="match status" value="1"/>
</dbReference>
<comment type="catalytic activity">
    <reaction evidence="3">
        <text>thiosulfate + [thioredoxin]-dithiol = [thioredoxin]-disulfide + hydrogen sulfide + sulfite + 2 H(+)</text>
        <dbReference type="Rhea" id="RHEA:83859"/>
        <dbReference type="Rhea" id="RHEA-COMP:10698"/>
        <dbReference type="Rhea" id="RHEA-COMP:10700"/>
        <dbReference type="ChEBI" id="CHEBI:15378"/>
        <dbReference type="ChEBI" id="CHEBI:17359"/>
        <dbReference type="ChEBI" id="CHEBI:29919"/>
        <dbReference type="ChEBI" id="CHEBI:29950"/>
        <dbReference type="ChEBI" id="CHEBI:33542"/>
        <dbReference type="ChEBI" id="CHEBI:50058"/>
    </reaction>
</comment>
<name>A0A3E0U2K4_9GAMM</name>
<dbReference type="EMBL" id="QUOT01000001">
    <property type="protein sequence ID" value="REL31158.1"/>
    <property type="molecule type" value="Genomic_DNA"/>
</dbReference>
<feature type="domain" description="Rhodanese" evidence="4">
    <location>
        <begin position="20"/>
        <end position="108"/>
    </location>
</feature>
<sequence>MQQASNFTHLSANQLAEQLGEDHYVVLDIRDANTFNQGRIPGAIHLTNENLADFMREADFDKPTVVCCYHGISSQPAADFLHNQDFTDVYSLDGGFVQWQQLYPEHIEI</sequence>
<dbReference type="AlphaFoldDB" id="A0A3E0U2K4"/>
<evidence type="ECO:0000256" key="3">
    <source>
        <dbReference type="HAMAP-Rule" id="MF_01009"/>
    </source>
</evidence>
<dbReference type="InterPro" id="IPR023695">
    <property type="entry name" value="Thiosulf_sulfurTrfase"/>
</dbReference>
<dbReference type="NCBIfam" id="NF001195">
    <property type="entry name" value="PRK00162.1"/>
    <property type="match status" value="1"/>
</dbReference>
<evidence type="ECO:0000313" key="6">
    <source>
        <dbReference type="Proteomes" id="UP000256899"/>
    </source>
</evidence>
<dbReference type="InterPro" id="IPR050229">
    <property type="entry name" value="GlpE_sulfurtransferase"/>
</dbReference>
<dbReference type="GO" id="GO:0103041">
    <property type="term" value="F:thiosulfate-thioredoxin sulfurtransferase activity"/>
    <property type="evidence" value="ECO:0007669"/>
    <property type="project" value="RHEA"/>
</dbReference>
<gene>
    <name evidence="3 5" type="primary">glpE</name>
    <name evidence="5" type="ORF">DXX94_10785</name>
</gene>
<dbReference type="GO" id="GO:0005737">
    <property type="term" value="C:cytoplasm"/>
    <property type="evidence" value="ECO:0007669"/>
    <property type="project" value="UniProtKB-SubCell"/>
</dbReference>
<evidence type="ECO:0000256" key="2">
    <source>
        <dbReference type="ARBA" id="ARBA00022679"/>
    </source>
</evidence>
<dbReference type="InterPro" id="IPR036873">
    <property type="entry name" value="Rhodanese-like_dom_sf"/>
</dbReference>
<dbReference type="PANTHER" id="PTHR43031:SF6">
    <property type="entry name" value="THIOSULFATE SULFURTRANSFERASE GLPE"/>
    <property type="match status" value="1"/>
</dbReference>
<feature type="active site" description="Cysteine persulfide intermediate" evidence="3">
    <location>
        <position position="68"/>
    </location>
</feature>
<comment type="function">
    <text evidence="3">Transferase that catalyzes the transfer of sulfur from thiosulfate to thiophilic acceptors such as cyanide or dithiols. May function in a CysM-independent thiosulfate assimilation pathway by catalyzing the conversion of thiosulfate to sulfite, which can then be used for L-cysteine biosynthesis.</text>
</comment>
<protein>
    <recommendedName>
        <fullName evidence="3">Thiosulfate sulfurtransferase GlpE</fullName>
        <ecNumber evidence="3">2.8.1.1</ecNumber>
    </recommendedName>
</protein>
<keyword evidence="1 3" id="KW-0963">Cytoplasm</keyword>
<keyword evidence="6" id="KW-1185">Reference proteome</keyword>
<dbReference type="PANTHER" id="PTHR43031">
    <property type="entry name" value="FAD-DEPENDENT OXIDOREDUCTASE"/>
    <property type="match status" value="1"/>
</dbReference>
<dbReference type="InterPro" id="IPR001763">
    <property type="entry name" value="Rhodanese-like_dom"/>
</dbReference>
<evidence type="ECO:0000256" key="1">
    <source>
        <dbReference type="ARBA" id="ARBA00022490"/>
    </source>
</evidence>
<evidence type="ECO:0000259" key="4">
    <source>
        <dbReference type="PROSITE" id="PS50206"/>
    </source>
</evidence>
<accession>A0A3E0U2K4</accession>
<dbReference type="CDD" id="cd01444">
    <property type="entry name" value="GlpE_ST"/>
    <property type="match status" value="1"/>
</dbReference>
<comment type="similarity">
    <text evidence="3">Belongs to the GlpE family.</text>
</comment>
<dbReference type="RefSeq" id="WP_116015793.1">
    <property type="nucleotide sequence ID" value="NZ_QUOT01000001.1"/>
</dbReference>
<reference evidence="6" key="1">
    <citation type="submission" date="2018-08" db="EMBL/GenBank/DDBJ databases">
        <title>Thalassotalea euphylliae genome.</title>
        <authorList>
            <person name="Summers S."/>
            <person name="Rice S.A."/>
            <person name="Freckelton M.L."/>
            <person name="Nedved B.T."/>
            <person name="Hadfield M.G."/>
        </authorList>
    </citation>
    <scope>NUCLEOTIDE SEQUENCE [LARGE SCALE GENOMIC DNA]</scope>
    <source>
        <strain evidence="6">H3</strain>
    </source>
</reference>
<dbReference type="PROSITE" id="PS50206">
    <property type="entry name" value="RHODANESE_3"/>
    <property type="match status" value="1"/>
</dbReference>
<dbReference type="Pfam" id="PF00581">
    <property type="entry name" value="Rhodanese"/>
    <property type="match status" value="1"/>
</dbReference>
<dbReference type="Gene3D" id="3.40.250.10">
    <property type="entry name" value="Rhodanese-like domain"/>
    <property type="match status" value="1"/>
</dbReference>
<dbReference type="SMART" id="SM00450">
    <property type="entry name" value="RHOD"/>
    <property type="match status" value="1"/>
</dbReference>
<comment type="subcellular location">
    <subcellularLocation>
        <location evidence="3">Cytoplasm</location>
    </subcellularLocation>
</comment>
<proteinExistence type="inferred from homology"/>
<dbReference type="HAMAP" id="MF_01009">
    <property type="entry name" value="Thiosulf_sulfurtr"/>
    <property type="match status" value="1"/>
</dbReference>
<dbReference type="EC" id="2.8.1.1" evidence="3"/>
<evidence type="ECO:0000313" key="5">
    <source>
        <dbReference type="EMBL" id="REL31158.1"/>
    </source>
</evidence>
<organism evidence="5 6">
    <name type="scientific">Thalassotalea euphylliae</name>
    <dbReference type="NCBI Taxonomy" id="1655234"/>
    <lineage>
        <taxon>Bacteria</taxon>
        <taxon>Pseudomonadati</taxon>
        <taxon>Pseudomonadota</taxon>
        <taxon>Gammaproteobacteria</taxon>
        <taxon>Alteromonadales</taxon>
        <taxon>Colwelliaceae</taxon>
        <taxon>Thalassotalea</taxon>
    </lineage>
</organism>
<dbReference type="Proteomes" id="UP000256899">
    <property type="component" value="Unassembled WGS sequence"/>
</dbReference>
<comment type="catalytic activity">
    <reaction evidence="3">
        <text>thiosulfate + hydrogen cyanide = thiocyanate + sulfite + 2 H(+)</text>
        <dbReference type="Rhea" id="RHEA:16881"/>
        <dbReference type="ChEBI" id="CHEBI:15378"/>
        <dbReference type="ChEBI" id="CHEBI:17359"/>
        <dbReference type="ChEBI" id="CHEBI:18022"/>
        <dbReference type="ChEBI" id="CHEBI:18407"/>
        <dbReference type="ChEBI" id="CHEBI:33542"/>
        <dbReference type="EC" id="2.8.1.1"/>
    </reaction>
</comment>